<gene>
    <name evidence="8" type="ORF">MMF94_01475</name>
</gene>
<accession>A0ABS9T750</accession>
<proteinExistence type="predicted"/>
<keyword evidence="8" id="KW-0614">Plasmid</keyword>
<evidence type="ECO:0000256" key="6">
    <source>
        <dbReference type="SAM" id="MobiDB-lite"/>
    </source>
</evidence>
<dbReference type="CDD" id="cd03479">
    <property type="entry name" value="Rieske_RO_Alpha_PhDO_like"/>
    <property type="match status" value="1"/>
</dbReference>
<geneLocation type="plasmid" evidence="8">
    <name>unnamed</name>
</geneLocation>
<dbReference type="SUPFAM" id="SSF50022">
    <property type="entry name" value="ISP domain"/>
    <property type="match status" value="1"/>
</dbReference>
<evidence type="ECO:0000313" key="8">
    <source>
        <dbReference type="EMBL" id="MCH6164336.1"/>
    </source>
</evidence>
<comment type="caution">
    <text evidence="8">The sequence shown here is derived from an EMBL/GenBank/DDBJ whole genome shotgun (WGS) entry which is preliminary data.</text>
</comment>
<dbReference type="Gene3D" id="3.90.380.10">
    <property type="entry name" value="Naphthalene 1,2-dioxygenase Alpha Subunit, Chain A, domain 1"/>
    <property type="match status" value="1"/>
</dbReference>
<evidence type="ECO:0000256" key="1">
    <source>
        <dbReference type="ARBA" id="ARBA00022714"/>
    </source>
</evidence>
<dbReference type="InterPro" id="IPR015881">
    <property type="entry name" value="ARHD_Rieske_2Fe_2S"/>
</dbReference>
<dbReference type="Proteomes" id="UP001299970">
    <property type="component" value="Unassembled WGS sequence"/>
</dbReference>
<keyword evidence="4" id="KW-0408">Iron</keyword>
<dbReference type="InterPro" id="IPR017941">
    <property type="entry name" value="Rieske_2Fe-2S"/>
</dbReference>
<evidence type="ECO:0000256" key="2">
    <source>
        <dbReference type="ARBA" id="ARBA00022723"/>
    </source>
</evidence>
<evidence type="ECO:0000256" key="4">
    <source>
        <dbReference type="ARBA" id="ARBA00023004"/>
    </source>
</evidence>
<dbReference type="SUPFAM" id="SSF55961">
    <property type="entry name" value="Bet v1-like"/>
    <property type="match status" value="1"/>
</dbReference>
<dbReference type="InterPro" id="IPR045623">
    <property type="entry name" value="LigXa_C"/>
</dbReference>
<dbReference type="PANTHER" id="PTHR21266">
    <property type="entry name" value="IRON-SULFUR DOMAIN CONTAINING PROTEIN"/>
    <property type="match status" value="1"/>
</dbReference>
<feature type="compositionally biased region" description="Acidic residues" evidence="6">
    <location>
        <begin position="428"/>
        <end position="438"/>
    </location>
</feature>
<dbReference type="Pfam" id="PF00355">
    <property type="entry name" value="Rieske"/>
    <property type="match status" value="1"/>
</dbReference>
<feature type="compositionally biased region" description="Basic and acidic residues" evidence="6">
    <location>
        <begin position="439"/>
        <end position="448"/>
    </location>
</feature>
<dbReference type="PROSITE" id="PS51296">
    <property type="entry name" value="RIESKE"/>
    <property type="match status" value="1"/>
</dbReference>
<keyword evidence="2" id="KW-0479">Metal-binding</keyword>
<evidence type="ECO:0000256" key="3">
    <source>
        <dbReference type="ARBA" id="ARBA00023002"/>
    </source>
</evidence>
<keyword evidence="1" id="KW-0001">2Fe-2S</keyword>
<evidence type="ECO:0000259" key="7">
    <source>
        <dbReference type="PROSITE" id="PS51296"/>
    </source>
</evidence>
<feature type="domain" description="Rieske" evidence="7">
    <location>
        <begin position="27"/>
        <end position="134"/>
    </location>
</feature>
<protein>
    <submittedName>
        <fullName evidence="8">Rieske 2Fe-2S domain-containing protein</fullName>
    </submittedName>
</protein>
<dbReference type="InterPro" id="IPR050584">
    <property type="entry name" value="Cholesterol_7-desaturase"/>
</dbReference>
<keyword evidence="9" id="KW-1185">Reference proteome</keyword>
<dbReference type="Pfam" id="PF19301">
    <property type="entry name" value="LigXa_C"/>
    <property type="match status" value="1"/>
</dbReference>
<name>A0ABS9T750_9PSEU</name>
<keyword evidence="3" id="KW-0560">Oxidoreductase</keyword>
<evidence type="ECO:0000256" key="5">
    <source>
        <dbReference type="ARBA" id="ARBA00023014"/>
    </source>
</evidence>
<dbReference type="PROSITE" id="PS00570">
    <property type="entry name" value="RING_HYDROXYL_ALPHA"/>
    <property type="match status" value="1"/>
</dbReference>
<dbReference type="Gene3D" id="2.102.10.10">
    <property type="entry name" value="Rieske [2Fe-2S] iron-sulphur domain"/>
    <property type="match status" value="1"/>
</dbReference>
<feature type="region of interest" description="Disordered" evidence="6">
    <location>
        <begin position="422"/>
        <end position="455"/>
    </location>
</feature>
<dbReference type="InterPro" id="IPR036922">
    <property type="entry name" value="Rieske_2Fe-2S_sf"/>
</dbReference>
<evidence type="ECO:0000313" key="9">
    <source>
        <dbReference type="Proteomes" id="UP001299970"/>
    </source>
</evidence>
<reference evidence="8 9" key="1">
    <citation type="submission" date="2022-03" db="EMBL/GenBank/DDBJ databases">
        <title>Pseudonocardia alaer sp. nov., a novel actinomycete isolated from reed forest soil.</title>
        <authorList>
            <person name="Wang L."/>
        </authorList>
    </citation>
    <scope>NUCLEOTIDE SEQUENCE [LARGE SCALE GENOMIC DNA]</scope>
    <source>
        <strain evidence="8 9">Y-16303</strain>
        <plasmid evidence="8">unnamed</plasmid>
    </source>
</reference>
<dbReference type="PANTHER" id="PTHR21266:SF59">
    <property type="entry name" value="BLR4922 PROTEIN"/>
    <property type="match status" value="1"/>
</dbReference>
<keyword evidence="5" id="KW-0411">Iron-sulfur</keyword>
<dbReference type="EMBL" id="JAKXMK010000002">
    <property type="protein sequence ID" value="MCH6164336.1"/>
    <property type="molecule type" value="Genomic_DNA"/>
</dbReference>
<dbReference type="RefSeq" id="WP_241034538.1">
    <property type="nucleotide sequence ID" value="NZ_BAAAJF010000034.1"/>
</dbReference>
<sequence>MLSQQDNEILTRVGPGTPMGEVLRRYWTPALLSSELPGPDCDPVRVRLLGENLVAFRDTNGRIGLIQENCPHRGASLYFGRNEECGLRCPYHGWKFDADGACVDMPSEPPSSSFKDRVRARAYPVHESGGIAWTYMGPAETITPFRDFGTESLPEKNHLATKLQSYCNWIQTMEGNVDTAHISWLHSWDGAADIEDDGSDKPGYPSNKMTWKFWMHDRAPQLEIEETWYGFRYAGLRETPNGHTNVRITEYVFPYSTIIAAVPYNTRHLMVVPIDDNNCWRYNFEATVPSNPQGHGGAPLFSFGPFETPFTRRVGGITPRNYLAEADYNIDREVQRTTTFSGVKDFVSQDLMVTESMGPIYDRSQERLGTIDKAIIRMRNQLIRSAKSLEENSDAPLLALSGPDADFRKIRGADKILEEGEDWRYLGTDDDPAVQEAEEALRASEERSPQPAAGD</sequence>
<organism evidence="8 9">
    <name type="scientific">Pseudonocardia alaniniphila</name>
    <dbReference type="NCBI Taxonomy" id="75291"/>
    <lineage>
        <taxon>Bacteria</taxon>
        <taxon>Bacillati</taxon>
        <taxon>Actinomycetota</taxon>
        <taxon>Actinomycetes</taxon>
        <taxon>Pseudonocardiales</taxon>
        <taxon>Pseudonocardiaceae</taxon>
        <taxon>Pseudonocardia</taxon>
    </lineage>
</organism>